<dbReference type="Proteomes" id="UP000654345">
    <property type="component" value="Unassembled WGS sequence"/>
</dbReference>
<reference evidence="2 3" key="1">
    <citation type="journal article" date="2021" name="Int. J. Syst. Evol. Microbiol.">
        <title>Reticulibacter mediterranei gen. nov., sp. nov., within the new family Reticulibacteraceae fam. nov., and Ktedonospora formicarum gen. nov., sp. nov., Ktedonobacter robiniae sp. nov., Dictyobacter formicarum sp. nov. and Dictyobacter arantiisoli sp. nov., belonging to the class Ktedonobacteria.</title>
        <authorList>
            <person name="Yabe S."/>
            <person name="Zheng Y."/>
            <person name="Wang C.M."/>
            <person name="Sakai Y."/>
            <person name="Abe K."/>
            <person name="Yokota A."/>
            <person name="Donadio S."/>
            <person name="Cavaletti L."/>
            <person name="Monciardini P."/>
        </authorList>
    </citation>
    <scope>NUCLEOTIDE SEQUENCE [LARGE SCALE GENOMIC DNA]</scope>
    <source>
        <strain evidence="2 3">SOSP1-30</strain>
    </source>
</reference>
<evidence type="ECO:0000313" key="3">
    <source>
        <dbReference type="Proteomes" id="UP000654345"/>
    </source>
</evidence>
<organism evidence="2 3">
    <name type="scientific">Ktedonobacter robiniae</name>
    <dbReference type="NCBI Taxonomy" id="2778365"/>
    <lineage>
        <taxon>Bacteria</taxon>
        <taxon>Bacillati</taxon>
        <taxon>Chloroflexota</taxon>
        <taxon>Ktedonobacteria</taxon>
        <taxon>Ktedonobacterales</taxon>
        <taxon>Ktedonobacteraceae</taxon>
        <taxon>Ktedonobacter</taxon>
    </lineage>
</organism>
<sequence length="175" mass="19058">MLVPNFAEALIIRESEAETFGFAQLMTRLLADGSDTGGALSAMRTTMGRGVEGAKPHTHNQSAELFYVIDGELQMLAGEKVIMARKGDMVVVPPNMAHAFATTPTHTADFLIVQAPGLDRFGYFRLAERVMKGEATQADLIASQELYDNHFMDSPAWRAARDDANSPKIVAEGEI</sequence>
<keyword evidence="3" id="KW-1185">Reference proteome</keyword>
<comment type="caution">
    <text evidence="2">The sequence shown here is derived from an EMBL/GenBank/DDBJ whole genome shotgun (WGS) entry which is preliminary data.</text>
</comment>
<name>A0ABQ3V7J2_9CHLR</name>
<proteinExistence type="predicted"/>
<dbReference type="PANTHER" id="PTHR36440:SF1">
    <property type="entry name" value="PUTATIVE (AFU_ORTHOLOGUE AFUA_8G07350)-RELATED"/>
    <property type="match status" value="1"/>
</dbReference>
<feature type="domain" description="Cupin type-2" evidence="1">
    <location>
        <begin position="48"/>
        <end position="112"/>
    </location>
</feature>
<dbReference type="EMBL" id="BNJG01000008">
    <property type="protein sequence ID" value="GHO60979.1"/>
    <property type="molecule type" value="Genomic_DNA"/>
</dbReference>
<protein>
    <submittedName>
        <fullName evidence="2">Cupin</fullName>
    </submittedName>
</protein>
<evidence type="ECO:0000313" key="2">
    <source>
        <dbReference type="EMBL" id="GHO60979.1"/>
    </source>
</evidence>
<dbReference type="InterPro" id="IPR011051">
    <property type="entry name" value="RmlC_Cupin_sf"/>
</dbReference>
<dbReference type="InterPro" id="IPR014710">
    <property type="entry name" value="RmlC-like_jellyroll"/>
</dbReference>
<evidence type="ECO:0000259" key="1">
    <source>
        <dbReference type="Pfam" id="PF07883"/>
    </source>
</evidence>
<accession>A0ABQ3V7J2</accession>
<dbReference type="InterPro" id="IPR053146">
    <property type="entry name" value="QDO-like"/>
</dbReference>
<dbReference type="Pfam" id="PF07883">
    <property type="entry name" value="Cupin_2"/>
    <property type="match status" value="1"/>
</dbReference>
<dbReference type="SUPFAM" id="SSF51182">
    <property type="entry name" value="RmlC-like cupins"/>
    <property type="match status" value="1"/>
</dbReference>
<dbReference type="Gene3D" id="2.60.120.10">
    <property type="entry name" value="Jelly Rolls"/>
    <property type="match status" value="1"/>
</dbReference>
<dbReference type="InterPro" id="IPR013096">
    <property type="entry name" value="Cupin_2"/>
</dbReference>
<gene>
    <name evidence="2" type="ORF">KSB_94540</name>
</gene>
<dbReference type="PANTHER" id="PTHR36440">
    <property type="entry name" value="PUTATIVE (AFU_ORTHOLOGUE AFUA_8G07350)-RELATED"/>
    <property type="match status" value="1"/>
</dbReference>